<dbReference type="Proteomes" id="UP000319257">
    <property type="component" value="Unassembled WGS sequence"/>
</dbReference>
<dbReference type="InterPro" id="IPR021622">
    <property type="entry name" value="Afadin/alpha-actinin-bd"/>
</dbReference>
<feature type="compositionally biased region" description="Pro residues" evidence="4">
    <location>
        <begin position="547"/>
        <end position="559"/>
    </location>
</feature>
<evidence type="ECO:0000256" key="3">
    <source>
        <dbReference type="SAM" id="Coils"/>
    </source>
</evidence>
<feature type="compositionally biased region" description="Low complexity" evidence="4">
    <location>
        <begin position="690"/>
        <end position="700"/>
    </location>
</feature>
<feature type="region of interest" description="Disordered" evidence="4">
    <location>
        <begin position="392"/>
        <end position="426"/>
    </location>
</feature>
<dbReference type="EMBL" id="SKBQ01000035">
    <property type="protein sequence ID" value="TPX13253.1"/>
    <property type="molecule type" value="Genomic_DNA"/>
</dbReference>
<gene>
    <name evidence="5" type="ORF">E0L32_006226</name>
</gene>
<comment type="similarity">
    <text evidence="1">Belongs to the ADIP family.</text>
</comment>
<accession>A0A507B021</accession>
<feature type="compositionally biased region" description="Acidic residues" evidence="4">
    <location>
        <begin position="850"/>
        <end position="862"/>
    </location>
</feature>
<feature type="compositionally biased region" description="Polar residues" evidence="4">
    <location>
        <begin position="584"/>
        <end position="595"/>
    </location>
</feature>
<feature type="region of interest" description="Disordered" evidence="4">
    <location>
        <begin position="178"/>
        <end position="215"/>
    </location>
</feature>
<feature type="coiled-coil region" evidence="3">
    <location>
        <begin position="86"/>
        <end position="155"/>
    </location>
</feature>
<feature type="compositionally biased region" description="Polar residues" evidence="4">
    <location>
        <begin position="396"/>
        <end position="405"/>
    </location>
</feature>
<evidence type="ECO:0000256" key="2">
    <source>
        <dbReference type="ARBA" id="ARBA00023054"/>
    </source>
</evidence>
<dbReference type="GeneID" id="41973673"/>
<feature type="region of interest" description="Disordered" evidence="4">
    <location>
        <begin position="453"/>
        <end position="769"/>
    </location>
</feature>
<feature type="compositionally biased region" description="Basic and acidic residues" evidence="4">
    <location>
        <begin position="526"/>
        <end position="544"/>
    </location>
</feature>
<dbReference type="RefSeq" id="XP_030994964.1">
    <property type="nucleotide sequence ID" value="XM_031140836.1"/>
</dbReference>
<keyword evidence="6" id="KW-1185">Reference proteome</keyword>
<feature type="compositionally biased region" description="Polar residues" evidence="4">
    <location>
        <begin position="605"/>
        <end position="617"/>
    </location>
</feature>
<dbReference type="STRING" id="1093900.A0A507B021"/>
<keyword evidence="2 3" id="KW-0175">Coiled coil</keyword>
<feature type="compositionally biased region" description="Low complexity" evidence="4">
    <location>
        <begin position="568"/>
        <end position="583"/>
    </location>
</feature>
<dbReference type="OrthoDB" id="312015at2759"/>
<proteinExistence type="inferred from homology"/>
<feature type="compositionally biased region" description="Low complexity" evidence="4">
    <location>
        <begin position="806"/>
        <end position="816"/>
    </location>
</feature>
<dbReference type="InParanoid" id="A0A507B021"/>
<feature type="compositionally biased region" description="Pro residues" evidence="4">
    <location>
        <begin position="456"/>
        <end position="469"/>
    </location>
</feature>
<reference evidence="5 6" key="1">
    <citation type="submission" date="2019-06" db="EMBL/GenBank/DDBJ databases">
        <title>Draft genome sequence of the filamentous fungus Phialemoniopsis curvata isolated from diesel fuel.</title>
        <authorList>
            <person name="Varaljay V.A."/>
            <person name="Lyon W.J."/>
            <person name="Crouch A.L."/>
            <person name="Drake C.E."/>
            <person name="Hollomon J.M."/>
            <person name="Nadeau L.J."/>
            <person name="Nunn H.S."/>
            <person name="Stevenson B.S."/>
            <person name="Bojanowski C.L."/>
            <person name="Crookes-Goodson W.J."/>
        </authorList>
    </citation>
    <scope>NUCLEOTIDE SEQUENCE [LARGE SCALE GENOMIC DNA]</scope>
    <source>
        <strain evidence="5 6">D216</strain>
    </source>
</reference>
<feature type="region of interest" description="Disordered" evidence="4">
    <location>
        <begin position="797"/>
        <end position="900"/>
    </location>
</feature>
<feature type="compositionally biased region" description="Basic and acidic residues" evidence="4">
    <location>
        <begin position="666"/>
        <end position="677"/>
    </location>
</feature>
<evidence type="ECO:0000313" key="5">
    <source>
        <dbReference type="EMBL" id="TPX13253.1"/>
    </source>
</evidence>
<feature type="compositionally biased region" description="Basic residues" evidence="4">
    <location>
        <begin position="879"/>
        <end position="896"/>
    </location>
</feature>
<comment type="caution">
    <text evidence="5">The sequence shown here is derived from an EMBL/GenBank/DDBJ whole genome shotgun (WGS) entry which is preliminary data.</text>
</comment>
<protein>
    <submittedName>
        <fullName evidence="5">Uncharacterized protein</fullName>
    </submittedName>
</protein>
<name>A0A507B021_9PEZI</name>
<dbReference type="AlphaFoldDB" id="A0A507B021"/>
<evidence type="ECO:0000256" key="4">
    <source>
        <dbReference type="SAM" id="MobiDB-lite"/>
    </source>
</evidence>
<dbReference type="Pfam" id="PF11559">
    <property type="entry name" value="ADIP"/>
    <property type="match status" value="1"/>
</dbReference>
<feature type="compositionally biased region" description="Low complexity" evidence="4">
    <location>
        <begin position="635"/>
        <end position="665"/>
    </location>
</feature>
<evidence type="ECO:0000313" key="6">
    <source>
        <dbReference type="Proteomes" id="UP000319257"/>
    </source>
</evidence>
<evidence type="ECO:0000256" key="1">
    <source>
        <dbReference type="ARBA" id="ARBA00009291"/>
    </source>
</evidence>
<feature type="compositionally biased region" description="Polar residues" evidence="4">
    <location>
        <begin position="206"/>
        <end position="215"/>
    </location>
</feature>
<sequence>MIETENLRTASLYINNQLLSRGLLRDGQSIDFADPSRGGDVAATMGKVMSVKRIHDSGLLFATSDADDHINRQRDAEHRESLSTTLRTVRAESLKQTNDLQRLQEKYAETQRKLNISTAAEESLRAQLRAAEAGAARLKDEAAKAKALCAQTRAACANEVRKRDRQIEGLKKAVADAGRARGERRNPGITTITVTGDIGGDETADMSPTPTNLSPEQEEEYDMLRQETNSFLAELARNLSEENETLVALVKKTTQSLKEMSGFSDRDGAAEGDGHVVSLRPNPEEMAAEVDALLEHLRTILTNPSFVPIEEVVVRDEEIHRLRVGWEQMESRWQEAVHLIDGWRRRMALSGRPVNMEELKMGLRLSPVRVKDVAETSQGLGPRLATLQEDEEISEMMQQSPSPSDSLHLVPAPPHYDGLEDSDSESSIFEDDVDMGELERDEPNVQVLAQSTMLPPSLPSSPLPPPPELSPLKDNYSSGNKGGLSAVARGEKPRRRPGDFTTIVEEKTAEVAAANIQEMPPPPPPHADKKRPERPAPVERKKAVEPAAPPKIAAPPPCQMPLADARRPASAASSSSVDELSLAKTTEPSPSTRPASRQPVKKVASTASLKQRQQQGRHASPRDKAEAPAPPRQQASTLRPSSRTATAATSNTRTTTRPTRPTTTTRGRDETARKELPVHSARPSAPPPKSATKASPSSADAPRDEAAELAFAQPPAATSSSSSSSEMPPPPVPAAESGSRSRSRSPAKVNSRLPRAANAAAAVPQSPALTTANIAAKLAASERDADAARVRAKLRAARLGRQHVGAADAATSAAASEGKKPARSSAEDIAGDPVKKRSGPRESAGTTNVEETEVAPPAEEEVATTGGEDQGEPELKVEKPRKRERRVSKAASRRRSTLNPWELESLITGGAGVPAG</sequence>
<organism evidence="5 6">
    <name type="scientific">Thyridium curvatum</name>
    <dbReference type="NCBI Taxonomy" id="1093900"/>
    <lineage>
        <taxon>Eukaryota</taxon>
        <taxon>Fungi</taxon>
        <taxon>Dikarya</taxon>
        <taxon>Ascomycota</taxon>
        <taxon>Pezizomycotina</taxon>
        <taxon>Sordariomycetes</taxon>
        <taxon>Sordariomycetidae</taxon>
        <taxon>Thyridiales</taxon>
        <taxon>Thyridiaceae</taxon>
        <taxon>Thyridium</taxon>
    </lineage>
</organism>
<feature type="compositionally biased region" description="Low complexity" evidence="4">
    <location>
        <begin position="708"/>
        <end position="726"/>
    </location>
</feature>